<evidence type="ECO:0000256" key="2">
    <source>
        <dbReference type="ARBA" id="ARBA00022538"/>
    </source>
</evidence>
<keyword evidence="5" id="KW-0406">Ion transport</keyword>
<evidence type="ECO:0000256" key="1">
    <source>
        <dbReference type="ARBA" id="ARBA00022448"/>
    </source>
</evidence>
<dbReference type="InterPro" id="IPR006036">
    <property type="entry name" value="K_uptake_TrkA"/>
</dbReference>
<keyword evidence="3" id="KW-0630">Potassium</keyword>
<evidence type="ECO:0000259" key="6">
    <source>
        <dbReference type="PROSITE" id="PS51201"/>
    </source>
</evidence>
<dbReference type="SUPFAM" id="SSF51735">
    <property type="entry name" value="NAD(P)-binding Rossmann-fold domains"/>
    <property type="match status" value="1"/>
</dbReference>
<dbReference type="GO" id="GO:0005886">
    <property type="term" value="C:plasma membrane"/>
    <property type="evidence" value="ECO:0007669"/>
    <property type="project" value="InterPro"/>
</dbReference>
<dbReference type="Pfam" id="PF02080">
    <property type="entry name" value="TrkA_C"/>
    <property type="match status" value="1"/>
</dbReference>
<dbReference type="GO" id="GO:0015079">
    <property type="term" value="F:potassium ion transmembrane transporter activity"/>
    <property type="evidence" value="ECO:0007669"/>
    <property type="project" value="InterPro"/>
</dbReference>
<evidence type="ECO:0000259" key="7">
    <source>
        <dbReference type="PROSITE" id="PS51202"/>
    </source>
</evidence>
<evidence type="ECO:0000256" key="3">
    <source>
        <dbReference type="ARBA" id="ARBA00022958"/>
    </source>
</evidence>
<keyword evidence="2" id="KW-0633">Potassium transport</keyword>
<protein>
    <submittedName>
        <fullName evidence="8">Potassium uptake protein, Trk family</fullName>
    </submittedName>
</protein>
<name>K1UJJ5_9ZZZZ</name>
<dbReference type="SUPFAM" id="SSF116726">
    <property type="entry name" value="TrkA C-terminal domain-like"/>
    <property type="match status" value="1"/>
</dbReference>
<dbReference type="InterPro" id="IPR036721">
    <property type="entry name" value="RCK_C_sf"/>
</dbReference>
<dbReference type="Gene3D" id="3.30.70.1450">
    <property type="entry name" value="Regulator of K+ conductance, C-terminal domain"/>
    <property type="match status" value="1"/>
</dbReference>
<organism evidence="8">
    <name type="scientific">human gut metagenome</name>
    <dbReference type="NCBI Taxonomy" id="408170"/>
    <lineage>
        <taxon>unclassified sequences</taxon>
        <taxon>metagenomes</taxon>
        <taxon>organismal metagenomes</taxon>
    </lineage>
</organism>
<comment type="caution">
    <text evidence="8">The sequence shown here is derived from an EMBL/GenBank/DDBJ whole genome shotgun (WGS) entry which is preliminary data.</text>
</comment>
<dbReference type="Pfam" id="PF02254">
    <property type="entry name" value="TrkA_N"/>
    <property type="match status" value="1"/>
</dbReference>
<keyword evidence="4" id="KW-0520">NAD</keyword>
<dbReference type="PANTHER" id="PTHR43833:SF5">
    <property type="entry name" value="TRK SYSTEM POTASSIUM UPTAKE PROTEIN TRKA"/>
    <property type="match status" value="1"/>
</dbReference>
<dbReference type="InterPro" id="IPR003148">
    <property type="entry name" value="RCK_N"/>
</dbReference>
<dbReference type="EMBL" id="AJWY01001088">
    <property type="protein sequence ID" value="EKC80264.1"/>
    <property type="molecule type" value="Genomic_DNA"/>
</dbReference>
<feature type="domain" description="RCK N-terminal" evidence="6">
    <location>
        <begin position="1"/>
        <end position="118"/>
    </location>
</feature>
<proteinExistence type="predicted"/>
<accession>K1UJJ5</accession>
<dbReference type="PROSITE" id="PS51201">
    <property type="entry name" value="RCK_N"/>
    <property type="match status" value="1"/>
</dbReference>
<dbReference type="PANTHER" id="PTHR43833">
    <property type="entry name" value="POTASSIUM CHANNEL PROTEIN 2-RELATED-RELATED"/>
    <property type="match status" value="1"/>
</dbReference>
<dbReference type="InterPro" id="IPR006037">
    <property type="entry name" value="RCK_C"/>
</dbReference>
<dbReference type="InterPro" id="IPR050721">
    <property type="entry name" value="Trk_Ktr_HKT_K-transport"/>
</dbReference>
<feature type="non-terminal residue" evidence="8">
    <location>
        <position position="1"/>
    </location>
</feature>
<gene>
    <name evidence="8" type="ORF">LEA_01569</name>
</gene>
<reference evidence="8" key="1">
    <citation type="journal article" date="2013" name="Environ. Microbiol.">
        <title>Microbiota from the distal guts of lean and obese adolescents exhibit partial functional redundancy besides clear differences in community structure.</title>
        <authorList>
            <person name="Ferrer M."/>
            <person name="Ruiz A."/>
            <person name="Lanza F."/>
            <person name="Haange S.B."/>
            <person name="Oberbach A."/>
            <person name="Till H."/>
            <person name="Bargiela R."/>
            <person name="Campoy C."/>
            <person name="Segura M.T."/>
            <person name="Richter M."/>
            <person name="von Bergen M."/>
            <person name="Seifert J."/>
            <person name="Suarez A."/>
        </authorList>
    </citation>
    <scope>NUCLEOTIDE SEQUENCE</scope>
</reference>
<dbReference type="PRINTS" id="PR00335">
    <property type="entry name" value="KUPTAKETRKA"/>
</dbReference>
<evidence type="ECO:0000313" key="8">
    <source>
        <dbReference type="EMBL" id="EKC80264.1"/>
    </source>
</evidence>
<feature type="domain" description="RCK C-terminal" evidence="7">
    <location>
        <begin position="139"/>
        <end position="222"/>
    </location>
</feature>
<dbReference type="InterPro" id="IPR036291">
    <property type="entry name" value="NAD(P)-bd_dom_sf"/>
</dbReference>
<evidence type="ECO:0000256" key="4">
    <source>
        <dbReference type="ARBA" id="ARBA00023027"/>
    </source>
</evidence>
<keyword evidence="1" id="KW-0813">Transport</keyword>
<dbReference type="PROSITE" id="PS51202">
    <property type="entry name" value="RCK_C"/>
    <property type="match status" value="1"/>
</dbReference>
<dbReference type="AlphaFoldDB" id="K1UJJ5"/>
<evidence type="ECO:0000256" key="5">
    <source>
        <dbReference type="ARBA" id="ARBA00023065"/>
    </source>
</evidence>
<sequence length="252" mass="27357">IIVAGDGKVGATLTRQLTAEGYDITLIDSNKDVLNSSMEQFDIMTVHGNCATKDTLLKAGITDTDLIIAATSADEVNLLCCITAHGLNKNLHTIARIRNPEYSSQIYDMRDMYALSMTVNPEKQASSAIEKLLRYPGFLKHDTFAKGRVDIVELRVKSDSKLCNIPLSSLPAQTKCNVLVCAVIRNGEALAPNGDFVLQDGDRIFVTASVDNLSMLLKSLGMTPKKTKTYLSAAAEKSAITLQSVLKKAAFR</sequence>
<dbReference type="Gene3D" id="3.40.50.720">
    <property type="entry name" value="NAD(P)-binding Rossmann-like Domain"/>
    <property type="match status" value="1"/>
</dbReference>